<comment type="subcellular location">
    <subcellularLocation>
        <location evidence="1">Membrane</location>
        <topology evidence="1">Multi-pass membrane protein</topology>
    </subcellularLocation>
</comment>
<dbReference type="EMBL" id="QUSY01000369">
    <property type="protein sequence ID" value="RHY29989.1"/>
    <property type="molecule type" value="Genomic_DNA"/>
</dbReference>
<dbReference type="VEuPathDB" id="FungiDB:H310_03024"/>
<dbReference type="GO" id="GO:0005789">
    <property type="term" value="C:endoplasmic reticulum membrane"/>
    <property type="evidence" value="ECO:0007669"/>
    <property type="project" value="TreeGrafter"/>
</dbReference>
<dbReference type="InterPro" id="IPR011701">
    <property type="entry name" value="MFS"/>
</dbReference>
<feature type="transmembrane region" description="Helical" evidence="5">
    <location>
        <begin position="157"/>
        <end position="178"/>
    </location>
</feature>
<feature type="transmembrane region" description="Helical" evidence="5">
    <location>
        <begin position="129"/>
        <end position="151"/>
    </location>
</feature>
<feature type="transmembrane region" description="Helical" evidence="5">
    <location>
        <begin position="190"/>
        <end position="209"/>
    </location>
</feature>
<dbReference type="Gene3D" id="1.20.1250.20">
    <property type="entry name" value="MFS general substrate transporter like domains"/>
    <property type="match status" value="2"/>
</dbReference>
<organism evidence="6 7">
    <name type="scientific">Aphanomyces invadans</name>
    <dbReference type="NCBI Taxonomy" id="157072"/>
    <lineage>
        <taxon>Eukaryota</taxon>
        <taxon>Sar</taxon>
        <taxon>Stramenopiles</taxon>
        <taxon>Oomycota</taxon>
        <taxon>Saprolegniomycetes</taxon>
        <taxon>Saprolegniales</taxon>
        <taxon>Verrucalvaceae</taxon>
        <taxon>Aphanomyces</taxon>
    </lineage>
</organism>
<name>A0A418AWR4_9STRA</name>
<feature type="transmembrane region" description="Helical" evidence="5">
    <location>
        <begin position="6"/>
        <end position="25"/>
    </location>
</feature>
<evidence type="ECO:0000256" key="5">
    <source>
        <dbReference type="SAM" id="Phobius"/>
    </source>
</evidence>
<keyword evidence="3 5" id="KW-1133">Transmembrane helix</keyword>
<accession>A0A418AWR4</accession>
<dbReference type="PANTHER" id="PTHR43184">
    <property type="entry name" value="MAJOR FACILITATOR SUPERFAMILY TRANSPORTER 16, ISOFORM B"/>
    <property type="match status" value="1"/>
</dbReference>
<feature type="transmembrane region" description="Helical" evidence="5">
    <location>
        <begin position="378"/>
        <end position="398"/>
    </location>
</feature>
<dbReference type="PANTHER" id="PTHR43184:SF12">
    <property type="entry name" value="SUGAR PHOSPHATE EXCHANGER 3"/>
    <property type="match status" value="1"/>
</dbReference>
<keyword evidence="7" id="KW-1185">Reference proteome</keyword>
<evidence type="ECO:0000313" key="7">
    <source>
        <dbReference type="Proteomes" id="UP000285060"/>
    </source>
</evidence>
<gene>
    <name evidence="6" type="ORF">DYB32_004709</name>
</gene>
<dbReference type="InterPro" id="IPR036259">
    <property type="entry name" value="MFS_trans_sf"/>
</dbReference>
<evidence type="ECO:0000256" key="2">
    <source>
        <dbReference type="ARBA" id="ARBA00022692"/>
    </source>
</evidence>
<dbReference type="GO" id="GO:0022857">
    <property type="term" value="F:transmembrane transporter activity"/>
    <property type="evidence" value="ECO:0007669"/>
    <property type="project" value="InterPro"/>
</dbReference>
<feature type="transmembrane region" description="Helical" evidence="5">
    <location>
        <begin position="282"/>
        <end position="304"/>
    </location>
</feature>
<feature type="transmembrane region" description="Helical" evidence="5">
    <location>
        <begin position="324"/>
        <end position="342"/>
    </location>
</feature>
<feature type="transmembrane region" description="Helical" evidence="5">
    <location>
        <begin position="354"/>
        <end position="372"/>
    </location>
</feature>
<comment type="caution">
    <text evidence="6">The sequence shown here is derived from an EMBL/GenBank/DDBJ whole genome shotgun (WGS) entry which is preliminary data.</text>
</comment>
<dbReference type="AlphaFoldDB" id="A0A418AWR4"/>
<keyword evidence="4 5" id="KW-0472">Membrane</keyword>
<keyword evidence="2 5" id="KW-0812">Transmembrane</keyword>
<evidence type="ECO:0000256" key="4">
    <source>
        <dbReference type="ARBA" id="ARBA00023136"/>
    </source>
</evidence>
<sequence>MTVETVVSAAIAVFVVGGILFDVELTQASKRLHPRGFRYVRIESSTMPTALGRWRRMANWLPLGIAYAAFYMARYNIAAGNIPSVRLQLNMTATDMGWCAHDPPIRCHRMCLGSFRRGRQWTDRMGGHNGMLVACVGAGLCNLILGCLFVTSTSSQVPFMVLFASNVALQGFGTSAVVKINAMWYSPSERGIFSGVFNIFVASGYYLALGSGHSIISSLGWSYLFFIPATLLVVMSAVVVTCVANTPPPTSKVPSILKGAEGTSAPARQQPSIWTLLHNRTLLGYLAAVFCLSWARDGLLNWMYSFFDSVRAVPLTEDDHAILGGAWTVGGFVGGLLCGYISDIMFESNRMPPIVLFSTFQAGAFLFMYTLAPSISTPFLGLLVFFVSVFVLGNYTLLSYTVPADLPANISASAVGLFTAVGYAHRSRSSACCADEMVRRYISTGLAGVVMGSCIQRWGYTFWVTSLTASSVATALCTMLGSYFSELDEAVDEAAPLRQRRKSRASIVGSDVLVLPPDDDDCGNDGAVQAL</sequence>
<evidence type="ECO:0008006" key="8">
    <source>
        <dbReference type="Google" id="ProtNLM"/>
    </source>
</evidence>
<evidence type="ECO:0000256" key="3">
    <source>
        <dbReference type="ARBA" id="ARBA00022989"/>
    </source>
</evidence>
<dbReference type="Pfam" id="PF07690">
    <property type="entry name" value="MFS_1"/>
    <property type="match status" value="1"/>
</dbReference>
<reference evidence="6 7" key="1">
    <citation type="submission" date="2018-08" db="EMBL/GenBank/DDBJ databases">
        <title>Aphanomyces genome sequencing and annotation.</title>
        <authorList>
            <person name="Minardi D."/>
            <person name="Oidtmann B."/>
            <person name="Van Der Giezen M."/>
            <person name="Studholme D.J."/>
        </authorList>
    </citation>
    <scope>NUCLEOTIDE SEQUENCE [LARGE SCALE GENOMIC DNA]</scope>
    <source>
        <strain evidence="6 7">NJM0002</strain>
    </source>
</reference>
<dbReference type="Proteomes" id="UP000285060">
    <property type="component" value="Unassembled WGS sequence"/>
</dbReference>
<evidence type="ECO:0000313" key="6">
    <source>
        <dbReference type="EMBL" id="RHY29989.1"/>
    </source>
</evidence>
<evidence type="ECO:0000256" key="1">
    <source>
        <dbReference type="ARBA" id="ARBA00004141"/>
    </source>
</evidence>
<feature type="transmembrane region" description="Helical" evidence="5">
    <location>
        <begin position="221"/>
        <end position="244"/>
    </location>
</feature>
<proteinExistence type="predicted"/>
<dbReference type="SUPFAM" id="SSF103473">
    <property type="entry name" value="MFS general substrate transporter"/>
    <property type="match status" value="1"/>
</dbReference>
<protein>
    <recommendedName>
        <fullName evidence="8">Major facilitator superfamily (MFS) profile domain-containing protein</fullName>
    </recommendedName>
</protein>